<dbReference type="KEGG" id="palo:E6C60_3103"/>
<dbReference type="RefSeq" id="WP_138226631.1">
    <property type="nucleotide sequence ID" value="NZ_CP040396.1"/>
</dbReference>
<dbReference type="OrthoDB" id="2627617at2"/>
<proteinExistence type="predicted"/>
<protein>
    <recommendedName>
        <fullName evidence="3">Phage tail assembly chaperone protein, E, or 41 or 14</fullName>
    </recommendedName>
</protein>
<evidence type="ECO:0000313" key="2">
    <source>
        <dbReference type="Proteomes" id="UP000300879"/>
    </source>
</evidence>
<gene>
    <name evidence="1" type="ORF">E6C60_3103</name>
</gene>
<organism evidence="1 2">
    <name type="scientific">Paenibacillus algicola</name>
    <dbReference type="NCBI Taxonomy" id="2565926"/>
    <lineage>
        <taxon>Bacteria</taxon>
        <taxon>Bacillati</taxon>
        <taxon>Bacillota</taxon>
        <taxon>Bacilli</taxon>
        <taxon>Bacillales</taxon>
        <taxon>Paenibacillaceae</taxon>
        <taxon>Paenibacillus</taxon>
    </lineage>
</organism>
<reference evidence="1 2" key="1">
    <citation type="submission" date="2019-05" db="EMBL/GenBank/DDBJ databases">
        <authorList>
            <person name="Chen C."/>
        </authorList>
    </citation>
    <scope>NUCLEOTIDE SEQUENCE [LARGE SCALE GENOMIC DNA]</scope>
    <source>
        <strain evidence="1 2">HB172198</strain>
    </source>
</reference>
<evidence type="ECO:0008006" key="3">
    <source>
        <dbReference type="Google" id="ProtNLM"/>
    </source>
</evidence>
<dbReference type="EMBL" id="CP040396">
    <property type="protein sequence ID" value="QCT03814.1"/>
    <property type="molecule type" value="Genomic_DNA"/>
</dbReference>
<evidence type="ECO:0000313" key="1">
    <source>
        <dbReference type="EMBL" id="QCT03814.1"/>
    </source>
</evidence>
<accession>A0A4V1G485</accession>
<sequence length="116" mass="12759">MSDVVARTENLEEIQTAGTAIKLSRAITWEDTEYKELTLDFDGLSGDDIMAIESDFMDFIAGQKNVFVKYKTEHPGYHAVVAAKASGVNPLMLKKLTARDFLKVTGAAKDFLNGLV</sequence>
<dbReference type="AlphaFoldDB" id="A0A4V1G485"/>
<dbReference type="Proteomes" id="UP000300879">
    <property type="component" value="Chromosome"/>
</dbReference>
<keyword evidence="2" id="KW-1185">Reference proteome</keyword>
<name>A0A4V1G485_9BACL</name>